<dbReference type="PANTHER" id="PTHR24271:SF81">
    <property type="entry name" value="GRANZYME B"/>
    <property type="match status" value="1"/>
</dbReference>
<dbReference type="InterPro" id="IPR018114">
    <property type="entry name" value="TRYPSIN_HIS"/>
</dbReference>
<keyword evidence="11" id="KW-1185">Reference proteome</keyword>
<dbReference type="CDD" id="cd00190">
    <property type="entry name" value="Tryp_SPc"/>
    <property type="match status" value="1"/>
</dbReference>
<feature type="non-terminal residue" evidence="10">
    <location>
        <position position="1"/>
    </location>
</feature>
<dbReference type="Proteomes" id="UP000751161">
    <property type="component" value="Unassembled WGS sequence"/>
</dbReference>
<dbReference type="InterPro" id="IPR009003">
    <property type="entry name" value="Peptidase_S1_PA"/>
</dbReference>
<protein>
    <submittedName>
        <fullName evidence="10">Duodenase-1</fullName>
    </submittedName>
</protein>
<evidence type="ECO:0000256" key="5">
    <source>
        <dbReference type="ARBA" id="ARBA00023145"/>
    </source>
</evidence>
<dbReference type="PROSITE" id="PS50240">
    <property type="entry name" value="TRYPSIN_DOM"/>
    <property type="match status" value="1"/>
</dbReference>
<dbReference type="SUPFAM" id="SSF50494">
    <property type="entry name" value="Trypsin-like serine proteases"/>
    <property type="match status" value="1"/>
</dbReference>
<sequence length="232" mass="25646">GRIIGGREAKPHSRPYMAYLSIGNKSDSPHCGGFLLRPDAVLSAAHCVAGKTKVNITVTLGAHNISKKEPSQQAFHIGHWVIHPSYSGDTFENDIVLLKLKPRAKLTKQVSCIPLPSHNKHVEPGAMCTVAGWGWTSMTQDKTSVLMEVDLKVQSEEVCETCLKRNYLQQSMICAGDEDNKKATYRGDSGGPLVCNGKARGIVSFGLKYSIFPKAFTRVSYFEPWIREELRK</sequence>
<dbReference type="GO" id="GO:0004252">
    <property type="term" value="F:serine-type endopeptidase activity"/>
    <property type="evidence" value="ECO:0007669"/>
    <property type="project" value="InterPro"/>
</dbReference>
<dbReference type="PRINTS" id="PR00722">
    <property type="entry name" value="CHYMOTRYPSIN"/>
</dbReference>
<keyword evidence="1 7" id="KW-0645">Protease</keyword>
<dbReference type="InterPro" id="IPR043504">
    <property type="entry name" value="Peptidase_S1_PA_chymotrypsin"/>
</dbReference>
<keyword evidence="5" id="KW-0865">Zymogen</keyword>
<feature type="non-terminal residue" evidence="10">
    <location>
        <position position="232"/>
    </location>
</feature>
<gene>
    <name evidence="10" type="primary">BDMD1_1</name>
    <name evidence="9" type="synonym">BDMD1_0</name>
    <name evidence="9" type="ORF">FQA23_0001417</name>
    <name evidence="10" type="ORF">FQA23_0001418</name>
</gene>
<dbReference type="InterPro" id="IPR001314">
    <property type="entry name" value="Peptidase_S1A"/>
</dbReference>
<evidence type="ECO:0000259" key="8">
    <source>
        <dbReference type="PROSITE" id="PS50240"/>
    </source>
</evidence>
<evidence type="ECO:0000256" key="1">
    <source>
        <dbReference type="ARBA" id="ARBA00022670"/>
    </source>
</evidence>
<dbReference type="AlphaFoldDB" id="A0A8J4LJG5"/>
<dbReference type="PANTHER" id="PTHR24271">
    <property type="entry name" value="KALLIKREIN-RELATED"/>
    <property type="match status" value="1"/>
</dbReference>
<dbReference type="EMBL" id="VULM01013589">
    <property type="protein sequence ID" value="KAF1652169.1"/>
    <property type="molecule type" value="Genomic_DNA"/>
</dbReference>
<dbReference type="Pfam" id="PF00089">
    <property type="entry name" value="Trypsin"/>
    <property type="match status" value="1"/>
</dbReference>
<evidence type="ECO:0000313" key="9">
    <source>
        <dbReference type="EMBL" id="KAF1652169.1"/>
    </source>
</evidence>
<proteinExistence type="predicted"/>
<evidence type="ECO:0000256" key="6">
    <source>
        <dbReference type="ARBA" id="ARBA00023157"/>
    </source>
</evidence>
<evidence type="ECO:0000256" key="2">
    <source>
        <dbReference type="ARBA" id="ARBA00022729"/>
    </source>
</evidence>
<dbReference type="PROSITE" id="PS00135">
    <property type="entry name" value="TRYPSIN_SER"/>
    <property type="match status" value="1"/>
</dbReference>
<keyword evidence="4 7" id="KW-0720">Serine protease</keyword>
<name>A0A8J4LJG5_APTPA</name>
<dbReference type="SMART" id="SM00020">
    <property type="entry name" value="Tryp_SPc"/>
    <property type="match status" value="1"/>
</dbReference>
<evidence type="ECO:0000256" key="7">
    <source>
        <dbReference type="RuleBase" id="RU363034"/>
    </source>
</evidence>
<evidence type="ECO:0000256" key="3">
    <source>
        <dbReference type="ARBA" id="ARBA00022801"/>
    </source>
</evidence>
<dbReference type="InterPro" id="IPR001254">
    <property type="entry name" value="Trypsin_dom"/>
</dbReference>
<organism evidence="10 11">
    <name type="scientific">Aptenodytes patagonicus</name>
    <name type="common">King penguin</name>
    <dbReference type="NCBI Taxonomy" id="9234"/>
    <lineage>
        <taxon>Eukaryota</taxon>
        <taxon>Metazoa</taxon>
        <taxon>Chordata</taxon>
        <taxon>Craniata</taxon>
        <taxon>Vertebrata</taxon>
        <taxon>Euteleostomi</taxon>
        <taxon>Archelosauria</taxon>
        <taxon>Archosauria</taxon>
        <taxon>Dinosauria</taxon>
        <taxon>Saurischia</taxon>
        <taxon>Theropoda</taxon>
        <taxon>Coelurosauria</taxon>
        <taxon>Aves</taxon>
        <taxon>Neognathae</taxon>
        <taxon>Neoaves</taxon>
        <taxon>Aequornithes</taxon>
        <taxon>Sphenisciformes</taxon>
        <taxon>Spheniscidae</taxon>
        <taxon>Aptenodytes</taxon>
    </lineage>
</organism>
<keyword evidence="6" id="KW-1015">Disulfide bond</keyword>
<dbReference type="FunFam" id="2.40.10.10:FF:000120">
    <property type="entry name" value="Putative serine protease"/>
    <property type="match status" value="1"/>
</dbReference>
<dbReference type="Gene3D" id="2.40.10.10">
    <property type="entry name" value="Trypsin-like serine proteases"/>
    <property type="match status" value="2"/>
</dbReference>
<dbReference type="GO" id="GO:0006508">
    <property type="term" value="P:proteolysis"/>
    <property type="evidence" value="ECO:0007669"/>
    <property type="project" value="UniProtKB-KW"/>
</dbReference>
<dbReference type="InterPro" id="IPR033116">
    <property type="entry name" value="TRYPSIN_SER"/>
</dbReference>
<feature type="domain" description="Peptidase S1" evidence="8">
    <location>
        <begin position="3"/>
        <end position="231"/>
    </location>
</feature>
<evidence type="ECO:0000313" key="11">
    <source>
        <dbReference type="Proteomes" id="UP000751161"/>
    </source>
</evidence>
<evidence type="ECO:0000256" key="4">
    <source>
        <dbReference type="ARBA" id="ARBA00022825"/>
    </source>
</evidence>
<dbReference type="PROSITE" id="PS00134">
    <property type="entry name" value="TRYPSIN_HIS"/>
    <property type="match status" value="1"/>
</dbReference>
<dbReference type="EMBL" id="VULM01006136">
    <property type="protein sequence ID" value="KAF1664230.1"/>
    <property type="molecule type" value="Genomic_DNA"/>
</dbReference>
<comment type="caution">
    <text evidence="10">The sequence shown here is derived from an EMBL/GenBank/DDBJ whole genome shotgun (WGS) entry which is preliminary data.</text>
</comment>
<evidence type="ECO:0000313" key="10">
    <source>
        <dbReference type="EMBL" id="KAF1664230.1"/>
    </source>
</evidence>
<keyword evidence="3 7" id="KW-0378">Hydrolase</keyword>
<reference evidence="10" key="1">
    <citation type="journal article" date="2019" name="Gigascience">
        <title>High-coverage genomes to elucidate the evolution of penguins.</title>
        <authorList>
            <person name="Pan H."/>
            <person name="Cole T.L."/>
            <person name="Bi X."/>
            <person name="Fang M."/>
            <person name="Zhou C."/>
            <person name="Yang Z."/>
            <person name="Ksepka D.T."/>
            <person name="Hart T."/>
            <person name="Bouzat J.L."/>
            <person name="Argilla L.S."/>
            <person name="Bertelsen M.F."/>
            <person name="Boersma P.D."/>
            <person name="Bost C.A."/>
            <person name="Cherel Y."/>
            <person name="Dann P."/>
            <person name="Fiddaman S.R."/>
            <person name="Howard P."/>
            <person name="Labuschagne K."/>
            <person name="Mattern T."/>
            <person name="Miller G."/>
            <person name="Parker P."/>
            <person name="Phillips R.A."/>
            <person name="Quillfeldt P."/>
            <person name="Ryan P.G."/>
            <person name="Taylor H."/>
            <person name="Thompson D.R."/>
            <person name="Young M.J."/>
            <person name="Ellegaard M.R."/>
            <person name="Gilbert M.T.P."/>
            <person name="Sinding M.S."/>
            <person name="Pacheco G."/>
            <person name="Shepherd L.D."/>
            <person name="Tennyson A.J.D."/>
            <person name="Grosser S."/>
            <person name="Kay E."/>
            <person name="Nupen L.J."/>
            <person name="Ellenberg U."/>
            <person name="Houston D.M."/>
            <person name="Reeve A.H."/>
            <person name="Johnson K."/>
            <person name="Masello J.F."/>
            <person name="Stracke T."/>
            <person name="McKinlay B."/>
            <person name="Borboroglu P.G."/>
            <person name="Zhang D.X."/>
            <person name="Zhang G."/>
        </authorList>
    </citation>
    <scope>NUCLEOTIDE SEQUENCE</scope>
    <source>
        <strain evidence="10">KP FORT 001</strain>
    </source>
</reference>
<keyword evidence="2" id="KW-0732">Signal</keyword>
<accession>A0A8J4LJG5</accession>